<protein>
    <submittedName>
        <fullName evidence="1">Uncharacterized protein</fullName>
    </submittedName>
</protein>
<reference evidence="1" key="1">
    <citation type="journal article" date="2015" name="Nature">
        <title>Complex archaea that bridge the gap between prokaryotes and eukaryotes.</title>
        <authorList>
            <person name="Spang A."/>
            <person name="Saw J.H."/>
            <person name="Jorgensen S.L."/>
            <person name="Zaremba-Niedzwiedzka K."/>
            <person name="Martijn J."/>
            <person name="Lind A.E."/>
            <person name="van Eijk R."/>
            <person name="Schleper C."/>
            <person name="Guy L."/>
            <person name="Ettema T.J."/>
        </authorList>
    </citation>
    <scope>NUCLEOTIDE SEQUENCE</scope>
</reference>
<sequence length="103" mass="11539">MSDKIEAPKDLLEKLAKDPKYIERAQKSYELESFKSKYGVSGSSGLRCPACNQYGQSGGSLWGPREGTDNEYVCRKCELVWMLRCLSKSVKEVIREVKGGQKG</sequence>
<accession>A0A0F9MA74</accession>
<proteinExistence type="predicted"/>
<gene>
    <name evidence="1" type="ORF">LCGC14_1115540</name>
</gene>
<evidence type="ECO:0000313" key="1">
    <source>
        <dbReference type="EMBL" id="KKN02644.1"/>
    </source>
</evidence>
<dbReference type="AlphaFoldDB" id="A0A0F9MA74"/>
<dbReference type="EMBL" id="LAZR01005126">
    <property type="protein sequence ID" value="KKN02644.1"/>
    <property type="molecule type" value="Genomic_DNA"/>
</dbReference>
<organism evidence="1">
    <name type="scientific">marine sediment metagenome</name>
    <dbReference type="NCBI Taxonomy" id="412755"/>
    <lineage>
        <taxon>unclassified sequences</taxon>
        <taxon>metagenomes</taxon>
        <taxon>ecological metagenomes</taxon>
    </lineage>
</organism>
<comment type="caution">
    <text evidence="1">The sequence shown here is derived from an EMBL/GenBank/DDBJ whole genome shotgun (WGS) entry which is preliminary data.</text>
</comment>
<name>A0A0F9MA74_9ZZZZ</name>